<dbReference type="InterPro" id="IPR023198">
    <property type="entry name" value="PGP-like_dom2"/>
</dbReference>
<comment type="caution">
    <text evidence="1">The sequence shown here is derived from an EMBL/GenBank/DDBJ whole genome shotgun (WGS) entry which is preliminary data.</text>
</comment>
<proteinExistence type="predicted"/>
<reference evidence="1" key="1">
    <citation type="submission" date="2020-10" db="EMBL/GenBank/DDBJ databases">
        <authorList>
            <person name="Gilroy R."/>
        </authorList>
    </citation>
    <scope>NUCLEOTIDE SEQUENCE</scope>
    <source>
        <strain evidence="1">CHK195-26880</strain>
    </source>
</reference>
<dbReference type="InterPro" id="IPR006439">
    <property type="entry name" value="HAD-SF_hydro_IA"/>
</dbReference>
<organism evidence="1 2">
    <name type="scientific">Candidatus Onthousia faecipullorum</name>
    <dbReference type="NCBI Taxonomy" id="2840887"/>
    <lineage>
        <taxon>Bacteria</taxon>
        <taxon>Bacillati</taxon>
        <taxon>Bacillota</taxon>
        <taxon>Bacilli</taxon>
        <taxon>Candidatus Onthousia</taxon>
    </lineage>
</organism>
<dbReference type="AlphaFoldDB" id="A0A9D1KBQ0"/>
<dbReference type="InterPro" id="IPR023214">
    <property type="entry name" value="HAD_sf"/>
</dbReference>
<dbReference type="Pfam" id="PF13419">
    <property type="entry name" value="HAD_2"/>
    <property type="match status" value="1"/>
</dbReference>
<protein>
    <submittedName>
        <fullName evidence="1">HAD family hydrolase</fullName>
    </submittedName>
</protein>
<dbReference type="Gene3D" id="3.40.50.1000">
    <property type="entry name" value="HAD superfamily/HAD-like"/>
    <property type="match status" value="1"/>
</dbReference>
<dbReference type="Gene3D" id="1.10.150.240">
    <property type="entry name" value="Putative phosphatase, domain 2"/>
    <property type="match status" value="1"/>
</dbReference>
<name>A0A9D1KBQ0_9FIRM</name>
<dbReference type="EMBL" id="DVKQ01000065">
    <property type="protein sequence ID" value="HIT37855.1"/>
    <property type="molecule type" value="Genomic_DNA"/>
</dbReference>
<dbReference type="NCBIfam" id="TIGR01549">
    <property type="entry name" value="HAD-SF-IA-v1"/>
    <property type="match status" value="1"/>
</dbReference>
<dbReference type="GO" id="GO:0006281">
    <property type="term" value="P:DNA repair"/>
    <property type="evidence" value="ECO:0007669"/>
    <property type="project" value="TreeGrafter"/>
</dbReference>
<gene>
    <name evidence="1" type="ORF">IAB59_05220</name>
</gene>
<dbReference type="SFLD" id="SFLDG01129">
    <property type="entry name" value="C1.5:_HAD__Beta-PGM__Phosphata"/>
    <property type="match status" value="1"/>
</dbReference>
<dbReference type="InterPro" id="IPR041492">
    <property type="entry name" value="HAD_2"/>
</dbReference>
<reference evidence="1" key="2">
    <citation type="journal article" date="2021" name="PeerJ">
        <title>Extensive microbial diversity within the chicken gut microbiome revealed by metagenomics and culture.</title>
        <authorList>
            <person name="Gilroy R."/>
            <person name="Ravi A."/>
            <person name="Getino M."/>
            <person name="Pursley I."/>
            <person name="Horton D.L."/>
            <person name="Alikhan N.F."/>
            <person name="Baker D."/>
            <person name="Gharbi K."/>
            <person name="Hall N."/>
            <person name="Watson M."/>
            <person name="Adriaenssens E.M."/>
            <person name="Foster-Nyarko E."/>
            <person name="Jarju S."/>
            <person name="Secka A."/>
            <person name="Antonio M."/>
            <person name="Oren A."/>
            <person name="Chaudhuri R.R."/>
            <person name="La Ragione R."/>
            <person name="Hildebrand F."/>
            <person name="Pallen M.J."/>
        </authorList>
    </citation>
    <scope>NUCLEOTIDE SEQUENCE</scope>
    <source>
        <strain evidence="1">CHK195-26880</strain>
    </source>
</reference>
<dbReference type="PANTHER" id="PTHR43434:SF1">
    <property type="entry name" value="PHOSPHOGLYCOLATE PHOSPHATASE"/>
    <property type="match status" value="1"/>
</dbReference>
<dbReference type="SUPFAM" id="SSF56784">
    <property type="entry name" value="HAD-like"/>
    <property type="match status" value="1"/>
</dbReference>
<dbReference type="PANTHER" id="PTHR43434">
    <property type="entry name" value="PHOSPHOGLYCOLATE PHOSPHATASE"/>
    <property type="match status" value="1"/>
</dbReference>
<dbReference type="Proteomes" id="UP000886833">
    <property type="component" value="Unassembled WGS sequence"/>
</dbReference>
<dbReference type="SFLD" id="SFLDS00003">
    <property type="entry name" value="Haloacid_Dehalogenase"/>
    <property type="match status" value="1"/>
</dbReference>
<evidence type="ECO:0000313" key="1">
    <source>
        <dbReference type="EMBL" id="HIT37855.1"/>
    </source>
</evidence>
<evidence type="ECO:0000313" key="2">
    <source>
        <dbReference type="Proteomes" id="UP000886833"/>
    </source>
</evidence>
<dbReference type="InterPro" id="IPR050155">
    <property type="entry name" value="HAD-like_hydrolase_sf"/>
</dbReference>
<dbReference type="GO" id="GO:0008967">
    <property type="term" value="F:phosphoglycolate phosphatase activity"/>
    <property type="evidence" value="ECO:0007669"/>
    <property type="project" value="TreeGrafter"/>
</dbReference>
<dbReference type="InterPro" id="IPR036412">
    <property type="entry name" value="HAD-like_sf"/>
</dbReference>
<accession>A0A9D1KBQ0</accession>
<keyword evidence="1" id="KW-0378">Hydrolase</keyword>
<sequence>MEKIDAIIFDLDGTLWNTVDSCLKATSFVKEEHSDITRDVTREQIESAMGKTSDEIINIYYGYLPREKGEEYATEAFNKNVENLLKEGGRLYPNTRETIMKLSKKYKLFIVSNCVKGYIESFLKTSGLKDYFDDYESYGNTLLSKGENIKLVIERNNLKSPIYVGDTSGDMEGAKIADIPFVYAAYGFGKVESFDYKINDISELLDL</sequence>